<dbReference type="GO" id="GO:0006352">
    <property type="term" value="P:DNA-templated transcription initiation"/>
    <property type="evidence" value="ECO:0007669"/>
    <property type="project" value="InterPro"/>
</dbReference>
<evidence type="ECO:0000313" key="9">
    <source>
        <dbReference type="Proteomes" id="UP000242415"/>
    </source>
</evidence>
<dbReference type="InterPro" id="IPR014284">
    <property type="entry name" value="RNA_pol_sigma-70_dom"/>
</dbReference>
<accession>A0A1H3G734</accession>
<dbReference type="SUPFAM" id="SSF88659">
    <property type="entry name" value="Sigma3 and sigma4 domains of RNA polymerase sigma factors"/>
    <property type="match status" value="1"/>
</dbReference>
<name>A0A1H3G734_9ACTN</name>
<dbReference type="AlphaFoldDB" id="A0A1H3G734"/>
<dbReference type="Pfam" id="PF08281">
    <property type="entry name" value="Sigma70_r4_2"/>
    <property type="match status" value="1"/>
</dbReference>
<keyword evidence="5" id="KW-0804">Transcription</keyword>
<dbReference type="InterPro" id="IPR013325">
    <property type="entry name" value="RNA_pol_sigma_r2"/>
</dbReference>
<feature type="domain" description="RNA polymerase sigma-70 region 2" evidence="6">
    <location>
        <begin position="16"/>
        <end position="79"/>
    </location>
</feature>
<evidence type="ECO:0000259" key="7">
    <source>
        <dbReference type="Pfam" id="PF08281"/>
    </source>
</evidence>
<reference evidence="9" key="1">
    <citation type="submission" date="2016-10" db="EMBL/GenBank/DDBJ databases">
        <authorList>
            <person name="Varghese N."/>
            <person name="Submissions S."/>
        </authorList>
    </citation>
    <scope>NUCLEOTIDE SEQUENCE [LARGE SCALE GENOMIC DNA]</scope>
    <source>
        <strain evidence="9">DSM 45245</strain>
    </source>
</reference>
<sequence>MKRAAEDEYRQFVAARMDSLRRTAYLLCRDWHTADDLVSITLGKLYRNWRRVRDAENVEAYVRGVLTHAWLDELRRPWRRERSVDQLPDHVEPQVAEASAVDRDLLLHLLGQLPPRRKAVVVLRYYCDLSVEQTADILGITTGAVKSQAARALEALRLIVADEIALTAGREKA</sequence>
<dbReference type="GO" id="GO:0016987">
    <property type="term" value="F:sigma factor activity"/>
    <property type="evidence" value="ECO:0007669"/>
    <property type="project" value="UniProtKB-KW"/>
</dbReference>
<dbReference type="SUPFAM" id="SSF88946">
    <property type="entry name" value="Sigma2 domain of RNA polymerase sigma factors"/>
    <property type="match status" value="1"/>
</dbReference>
<dbReference type="InterPro" id="IPR013324">
    <property type="entry name" value="RNA_pol_sigma_r3/r4-like"/>
</dbReference>
<dbReference type="InterPro" id="IPR039425">
    <property type="entry name" value="RNA_pol_sigma-70-like"/>
</dbReference>
<dbReference type="InterPro" id="IPR036388">
    <property type="entry name" value="WH-like_DNA-bd_sf"/>
</dbReference>
<proteinExistence type="inferred from homology"/>
<protein>
    <submittedName>
        <fullName evidence="8">RNA polymerase sigma-70 factor, sigma-E family</fullName>
    </submittedName>
</protein>
<dbReference type="STRING" id="405436.SAMN05444365_101311"/>
<keyword evidence="9" id="KW-1185">Reference proteome</keyword>
<dbReference type="Gene3D" id="1.10.10.10">
    <property type="entry name" value="Winged helix-like DNA-binding domain superfamily/Winged helix DNA-binding domain"/>
    <property type="match status" value="1"/>
</dbReference>
<evidence type="ECO:0000259" key="6">
    <source>
        <dbReference type="Pfam" id="PF04542"/>
    </source>
</evidence>
<evidence type="ECO:0000256" key="1">
    <source>
        <dbReference type="ARBA" id="ARBA00010641"/>
    </source>
</evidence>
<keyword evidence="3" id="KW-0731">Sigma factor</keyword>
<evidence type="ECO:0000313" key="8">
    <source>
        <dbReference type="EMBL" id="SDX99143.1"/>
    </source>
</evidence>
<dbReference type="InterPro" id="IPR013249">
    <property type="entry name" value="RNA_pol_sigma70_r4_t2"/>
</dbReference>
<dbReference type="PANTHER" id="PTHR43133:SF50">
    <property type="entry name" value="ECF RNA POLYMERASE SIGMA FACTOR SIGM"/>
    <property type="match status" value="1"/>
</dbReference>
<organism evidence="8 9">
    <name type="scientific">Micromonospora pattaloongensis</name>
    <dbReference type="NCBI Taxonomy" id="405436"/>
    <lineage>
        <taxon>Bacteria</taxon>
        <taxon>Bacillati</taxon>
        <taxon>Actinomycetota</taxon>
        <taxon>Actinomycetes</taxon>
        <taxon>Micromonosporales</taxon>
        <taxon>Micromonosporaceae</taxon>
        <taxon>Micromonospora</taxon>
    </lineage>
</organism>
<dbReference type="RefSeq" id="WP_091550428.1">
    <property type="nucleotide sequence ID" value="NZ_FNPH01000001.1"/>
</dbReference>
<dbReference type="PANTHER" id="PTHR43133">
    <property type="entry name" value="RNA POLYMERASE ECF-TYPE SIGMA FACTO"/>
    <property type="match status" value="1"/>
</dbReference>
<dbReference type="NCBIfam" id="TIGR02937">
    <property type="entry name" value="sigma70-ECF"/>
    <property type="match status" value="1"/>
</dbReference>
<dbReference type="EMBL" id="FNPH01000001">
    <property type="protein sequence ID" value="SDX99143.1"/>
    <property type="molecule type" value="Genomic_DNA"/>
</dbReference>
<dbReference type="GO" id="GO:0003677">
    <property type="term" value="F:DNA binding"/>
    <property type="evidence" value="ECO:0007669"/>
    <property type="project" value="UniProtKB-KW"/>
</dbReference>
<evidence type="ECO:0000256" key="2">
    <source>
        <dbReference type="ARBA" id="ARBA00023015"/>
    </source>
</evidence>
<keyword evidence="4" id="KW-0238">DNA-binding</keyword>
<gene>
    <name evidence="8" type="ORF">SAMN05444365_101311</name>
</gene>
<dbReference type="Pfam" id="PF04542">
    <property type="entry name" value="Sigma70_r2"/>
    <property type="match status" value="1"/>
</dbReference>
<dbReference type="OrthoDB" id="3783006at2"/>
<keyword evidence="2" id="KW-0805">Transcription regulation</keyword>
<evidence type="ECO:0000256" key="4">
    <source>
        <dbReference type="ARBA" id="ARBA00023125"/>
    </source>
</evidence>
<dbReference type="Proteomes" id="UP000242415">
    <property type="component" value="Unassembled WGS sequence"/>
</dbReference>
<dbReference type="Gene3D" id="1.10.1740.10">
    <property type="match status" value="1"/>
</dbReference>
<dbReference type="CDD" id="cd06171">
    <property type="entry name" value="Sigma70_r4"/>
    <property type="match status" value="1"/>
</dbReference>
<evidence type="ECO:0000256" key="5">
    <source>
        <dbReference type="ARBA" id="ARBA00023163"/>
    </source>
</evidence>
<dbReference type="InterPro" id="IPR014325">
    <property type="entry name" value="RNA_pol_sigma-E_actinobac"/>
</dbReference>
<feature type="domain" description="RNA polymerase sigma factor 70 region 4 type 2" evidence="7">
    <location>
        <begin position="104"/>
        <end position="156"/>
    </location>
</feature>
<dbReference type="NCBIfam" id="TIGR02983">
    <property type="entry name" value="SigE-fam_strep"/>
    <property type="match status" value="1"/>
</dbReference>
<evidence type="ECO:0000256" key="3">
    <source>
        <dbReference type="ARBA" id="ARBA00023082"/>
    </source>
</evidence>
<comment type="similarity">
    <text evidence="1">Belongs to the sigma-70 factor family. ECF subfamily.</text>
</comment>
<dbReference type="InterPro" id="IPR007627">
    <property type="entry name" value="RNA_pol_sigma70_r2"/>
</dbReference>